<feature type="transmembrane region" description="Helical" evidence="2">
    <location>
        <begin position="188"/>
        <end position="210"/>
    </location>
</feature>
<evidence type="ECO:0000256" key="1">
    <source>
        <dbReference type="SAM" id="MobiDB-lite"/>
    </source>
</evidence>
<feature type="transmembrane region" description="Helical" evidence="2">
    <location>
        <begin position="27"/>
        <end position="52"/>
    </location>
</feature>
<dbReference type="RefSeq" id="XP_009546161.1">
    <property type="nucleotide sequence ID" value="XM_009547866.1"/>
</dbReference>
<evidence type="ECO:0000256" key="2">
    <source>
        <dbReference type="SAM" id="Phobius"/>
    </source>
</evidence>
<dbReference type="KEGG" id="hir:HETIRDRAFT_426913"/>
<accession>W4K6Z6</accession>
<dbReference type="Proteomes" id="UP000030671">
    <property type="component" value="Unassembled WGS sequence"/>
</dbReference>
<keyword evidence="2" id="KW-0472">Membrane</keyword>
<reference evidence="3 4" key="1">
    <citation type="journal article" date="2012" name="New Phytol.">
        <title>Insight into trade-off between wood decay and parasitism from the genome of a fungal forest pathogen.</title>
        <authorList>
            <person name="Olson A."/>
            <person name="Aerts A."/>
            <person name="Asiegbu F."/>
            <person name="Belbahri L."/>
            <person name="Bouzid O."/>
            <person name="Broberg A."/>
            <person name="Canback B."/>
            <person name="Coutinho P.M."/>
            <person name="Cullen D."/>
            <person name="Dalman K."/>
            <person name="Deflorio G."/>
            <person name="van Diepen L.T."/>
            <person name="Dunand C."/>
            <person name="Duplessis S."/>
            <person name="Durling M."/>
            <person name="Gonthier P."/>
            <person name="Grimwood J."/>
            <person name="Fossdal C.G."/>
            <person name="Hansson D."/>
            <person name="Henrissat B."/>
            <person name="Hietala A."/>
            <person name="Himmelstrand K."/>
            <person name="Hoffmeister D."/>
            <person name="Hogberg N."/>
            <person name="James T.Y."/>
            <person name="Karlsson M."/>
            <person name="Kohler A."/>
            <person name="Kues U."/>
            <person name="Lee Y.H."/>
            <person name="Lin Y.C."/>
            <person name="Lind M."/>
            <person name="Lindquist E."/>
            <person name="Lombard V."/>
            <person name="Lucas S."/>
            <person name="Lunden K."/>
            <person name="Morin E."/>
            <person name="Murat C."/>
            <person name="Park J."/>
            <person name="Raffaello T."/>
            <person name="Rouze P."/>
            <person name="Salamov A."/>
            <person name="Schmutz J."/>
            <person name="Solheim H."/>
            <person name="Stahlberg J."/>
            <person name="Velez H."/>
            <person name="de Vries R.P."/>
            <person name="Wiebenga A."/>
            <person name="Woodward S."/>
            <person name="Yakovlev I."/>
            <person name="Garbelotto M."/>
            <person name="Martin F."/>
            <person name="Grigoriev I.V."/>
            <person name="Stenlid J."/>
        </authorList>
    </citation>
    <scope>NUCLEOTIDE SEQUENCE [LARGE SCALE GENOMIC DNA]</scope>
    <source>
        <strain evidence="3 4">TC 32-1</strain>
    </source>
</reference>
<dbReference type="OrthoDB" id="3174319at2759"/>
<dbReference type="HOGENOM" id="CLU_044614_9_2_1"/>
<keyword evidence="2" id="KW-0812">Transmembrane</keyword>
<feature type="region of interest" description="Disordered" evidence="1">
    <location>
        <begin position="333"/>
        <end position="353"/>
    </location>
</feature>
<name>W4K6Z6_HETIT</name>
<feature type="transmembrane region" description="Helical" evidence="2">
    <location>
        <begin position="64"/>
        <end position="86"/>
    </location>
</feature>
<feature type="transmembrane region" description="Helical" evidence="2">
    <location>
        <begin position="152"/>
        <end position="173"/>
    </location>
</feature>
<dbReference type="EMBL" id="KI925458">
    <property type="protein sequence ID" value="ETW81524.1"/>
    <property type="molecule type" value="Genomic_DNA"/>
</dbReference>
<dbReference type="GeneID" id="20674163"/>
<feature type="transmembrane region" description="Helical" evidence="2">
    <location>
        <begin position="236"/>
        <end position="254"/>
    </location>
</feature>
<dbReference type="AlphaFoldDB" id="W4K6Z6"/>
<feature type="transmembrane region" description="Helical" evidence="2">
    <location>
        <begin position="289"/>
        <end position="306"/>
    </location>
</feature>
<keyword evidence="2" id="KW-1133">Transmembrane helix</keyword>
<evidence type="ECO:0000313" key="4">
    <source>
        <dbReference type="Proteomes" id="UP000030671"/>
    </source>
</evidence>
<gene>
    <name evidence="3" type="ORF">HETIRDRAFT_426913</name>
</gene>
<feature type="transmembrane region" description="Helical" evidence="2">
    <location>
        <begin position="126"/>
        <end position="145"/>
    </location>
</feature>
<proteinExistence type="predicted"/>
<organism evidence="3 4">
    <name type="scientific">Heterobasidion irregulare (strain TC 32-1)</name>
    <dbReference type="NCBI Taxonomy" id="747525"/>
    <lineage>
        <taxon>Eukaryota</taxon>
        <taxon>Fungi</taxon>
        <taxon>Dikarya</taxon>
        <taxon>Basidiomycota</taxon>
        <taxon>Agaricomycotina</taxon>
        <taxon>Agaricomycetes</taxon>
        <taxon>Russulales</taxon>
        <taxon>Bondarzewiaceae</taxon>
        <taxon>Heterobasidion</taxon>
        <taxon>Heterobasidion annosum species complex</taxon>
    </lineage>
</organism>
<dbReference type="InParanoid" id="W4K6Z6"/>
<evidence type="ECO:0000313" key="3">
    <source>
        <dbReference type="EMBL" id="ETW81524.1"/>
    </source>
</evidence>
<protein>
    <submittedName>
        <fullName evidence="3">Uncharacterized protein</fullName>
    </submittedName>
</protein>
<keyword evidence="4" id="KW-1185">Reference proteome</keyword>
<sequence length="405" mass="44715">MASRQLCIPSSRLESLVYQEFTFISQYLAIVATSSLFYGFQAILFFLSTYIMSTRNKASLQTRAVLWGVTFVMFGASTADYALGFVHDRIFILNMQSYFLERSSNPVYPMMLFELQAVKPLLQARLFAPIINFVICDAIILWRAWVLWNYSLVVLLISSVCMLGAVGTGLFTLAERRMFFAAGGSMNIGMYGLSIATLGTNVVGTALIAYRAWQLRRQITSNISGSQHPRTKVQKILIFLVESGALYVVIWGRLGREADYPLSFIKVLFILSQSGIFSDLGRAIMGRSMTSIAGVYPTTIIVLVALQQSTSEMTVISPSRTLSLRFVSRDSRSASIPQCPRRPSSGADAHADTSTSMGVFSQRALLDSQESIITFAHQGPCARDKSQKWALLGAAGPIVKTRSTI</sequence>